<dbReference type="PANTHER" id="PTHR43213">
    <property type="entry name" value="BIFUNCTIONAL DTTP/UTP PYROPHOSPHATASE/METHYLTRANSFERASE PROTEIN-RELATED"/>
    <property type="match status" value="1"/>
</dbReference>
<dbReference type="GO" id="GO:0009117">
    <property type="term" value="P:nucleotide metabolic process"/>
    <property type="evidence" value="ECO:0007669"/>
    <property type="project" value="UniProtKB-KW"/>
</dbReference>
<dbReference type="HAMAP" id="MF_00528">
    <property type="entry name" value="Maf"/>
    <property type="match status" value="1"/>
</dbReference>
<proteinExistence type="inferred from homology"/>
<dbReference type="EMBL" id="KF901237">
    <property type="protein sequence ID" value="AIF23672.1"/>
    <property type="molecule type" value="Genomic_DNA"/>
</dbReference>
<accession>A0A075IAE8</accession>
<dbReference type="Gene3D" id="3.90.950.10">
    <property type="match status" value="1"/>
</dbReference>
<organism evidence="4">
    <name type="scientific">uncultured marine group II/III euryarchaeote SAT1000_17_H07</name>
    <dbReference type="NCBI Taxonomy" id="1456562"/>
    <lineage>
        <taxon>Archaea</taxon>
        <taxon>Methanobacteriati</taxon>
        <taxon>Methanobacteriota</taxon>
        <taxon>environmental samples</taxon>
    </lineage>
</organism>
<protein>
    <recommendedName>
        <fullName evidence="3">Nucleoside triphosphate pyrophosphatase</fullName>
        <ecNumber evidence="3">3.6.1.9</ecNumber>
    </recommendedName>
    <alternativeName>
        <fullName evidence="3">Nucleotide pyrophosphatase</fullName>
        <shortName evidence="3">Nucleotide PPase</shortName>
    </alternativeName>
</protein>
<dbReference type="InterPro" id="IPR029001">
    <property type="entry name" value="ITPase-like_fam"/>
</dbReference>
<dbReference type="PIRSF" id="PIRSF006305">
    <property type="entry name" value="Maf"/>
    <property type="match status" value="1"/>
</dbReference>
<sequence length="213" mass="22802">MALLLLASASPRRHSWLSDWVDGTGTDIEVRPLISAESRPSVGLEVGVQAEATCLAKAEAAAREIFLSGNSDFKLVVVADTLVEDPEDPLVAMGKPDDAVAAAAMLLRLSGRRHRVWSSTALLYPPDGQQEGTEVLHGGWSANVWTDSAVVEFEDLSEDRLVELVRNESWHGKAGAYDLGGHAGRNAVLIDGFEVTVLGFAHTAMDALLESLD</sequence>
<keyword evidence="2 3" id="KW-0378">Hydrolase</keyword>
<comment type="subcellular location">
    <subcellularLocation>
        <location evidence="3">Cytoplasm</location>
    </subcellularLocation>
</comment>
<keyword evidence="3" id="KW-0546">Nucleotide metabolism</keyword>
<comment type="catalytic activity">
    <reaction evidence="3">
        <text>a ribonucleoside 5'-triphosphate + H2O = a ribonucleoside 5'-phosphate + diphosphate + H(+)</text>
        <dbReference type="Rhea" id="RHEA:23996"/>
        <dbReference type="ChEBI" id="CHEBI:15377"/>
        <dbReference type="ChEBI" id="CHEBI:15378"/>
        <dbReference type="ChEBI" id="CHEBI:33019"/>
        <dbReference type="ChEBI" id="CHEBI:58043"/>
        <dbReference type="ChEBI" id="CHEBI:61557"/>
        <dbReference type="EC" id="3.6.1.9"/>
    </reaction>
</comment>
<evidence type="ECO:0000313" key="4">
    <source>
        <dbReference type="EMBL" id="AIF23672.1"/>
    </source>
</evidence>
<dbReference type="PANTHER" id="PTHR43213:SF5">
    <property type="entry name" value="BIFUNCTIONAL DTTP_UTP PYROPHOSPHATASE_METHYLTRANSFERASE PROTEIN-RELATED"/>
    <property type="match status" value="1"/>
</dbReference>
<evidence type="ECO:0000256" key="3">
    <source>
        <dbReference type="HAMAP-Rule" id="MF_00528"/>
    </source>
</evidence>
<dbReference type="EC" id="3.6.1.9" evidence="3"/>
<comment type="similarity">
    <text evidence="3">Belongs to the Maf family.</text>
</comment>
<dbReference type="GO" id="GO:0047429">
    <property type="term" value="F:nucleoside triphosphate diphosphatase activity"/>
    <property type="evidence" value="ECO:0007669"/>
    <property type="project" value="UniProtKB-EC"/>
</dbReference>
<comment type="caution">
    <text evidence="3">Lacks conserved residue(s) required for the propagation of feature annotation.</text>
</comment>
<name>A0A075IAE8_9EURY</name>
<comment type="function">
    <text evidence="3">Nucleoside triphosphate pyrophosphatase. May have a dual role in cell division arrest and in preventing the incorporation of modified nucleotides into cellular nucleic acids.</text>
</comment>
<dbReference type="Pfam" id="PF02545">
    <property type="entry name" value="Maf"/>
    <property type="match status" value="1"/>
</dbReference>
<feature type="active site" description="Proton acceptor" evidence="3">
    <location>
        <position position="80"/>
    </location>
</feature>
<dbReference type="SUPFAM" id="SSF52972">
    <property type="entry name" value="ITPase-like"/>
    <property type="match status" value="1"/>
</dbReference>
<reference evidence="4" key="1">
    <citation type="journal article" date="2014" name="Genome Biol. Evol.">
        <title>Pangenome evidence for extensive interdomain horizontal transfer affecting lineage core and shell genes in uncultured planktonic thaumarchaeota and euryarchaeota.</title>
        <authorList>
            <person name="Deschamps P."/>
            <person name="Zivanovic Y."/>
            <person name="Moreira D."/>
            <person name="Rodriguez-Valera F."/>
            <person name="Lopez-Garcia P."/>
        </authorList>
    </citation>
    <scope>NUCLEOTIDE SEQUENCE</scope>
</reference>
<evidence type="ECO:0000256" key="1">
    <source>
        <dbReference type="ARBA" id="ARBA00001968"/>
    </source>
</evidence>
<comment type="cofactor">
    <cofactor evidence="1 3">
        <name>a divalent metal cation</name>
        <dbReference type="ChEBI" id="CHEBI:60240"/>
    </cofactor>
</comment>
<dbReference type="InterPro" id="IPR003697">
    <property type="entry name" value="Maf-like"/>
</dbReference>
<dbReference type="GO" id="GO:0005737">
    <property type="term" value="C:cytoplasm"/>
    <property type="evidence" value="ECO:0007669"/>
    <property type="project" value="UniProtKB-SubCell"/>
</dbReference>
<comment type="catalytic activity">
    <reaction evidence="3">
        <text>a 2'-deoxyribonucleoside 5'-triphosphate + H2O = a 2'-deoxyribonucleoside 5'-phosphate + diphosphate + H(+)</text>
        <dbReference type="Rhea" id="RHEA:44644"/>
        <dbReference type="ChEBI" id="CHEBI:15377"/>
        <dbReference type="ChEBI" id="CHEBI:15378"/>
        <dbReference type="ChEBI" id="CHEBI:33019"/>
        <dbReference type="ChEBI" id="CHEBI:61560"/>
        <dbReference type="ChEBI" id="CHEBI:65317"/>
        <dbReference type="EC" id="3.6.1.9"/>
    </reaction>
</comment>
<keyword evidence="3" id="KW-0963">Cytoplasm</keyword>
<evidence type="ECO:0000256" key="2">
    <source>
        <dbReference type="ARBA" id="ARBA00022801"/>
    </source>
</evidence>
<dbReference type="AlphaFoldDB" id="A0A075IAE8"/>